<sequence>MPRISAKSVIEHRRQTSEKILDAVEEILEESQTDQNAAPLTVGTVAKRLGMGRSSLYRYHNNVDDMIEAVVVRDFPRRAQVITDQMDDAPGPLDAIEAYARASFREARESRHSWRSALSRVHLDDDARARIGRLHAKLTQALAREVDKLPDIPAELKPELISSIQSLINAGVTAMGGPMNGHGGAKGPHGREVTSGSGGEDNAESGHDSVPVMQHHTAVETENTRAVEPLDNTEVEDWYVTAIQAVINAAQSSVQRPTQSK</sequence>
<evidence type="ECO:0000313" key="6">
    <source>
        <dbReference type="Proteomes" id="UP001174314"/>
    </source>
</evidence>
<dbReference type="Gene3D" id="1.10.357.10">
    <property type="entry name" value="Tetracycline Repressor, domain 2"/>
    <property type="match status" value="1"/>
</dbReference>
<dbReference type="SUPFAM" id="SSF46689">
    <property type="entry name" value="Homeodomain-like"/>
    <property type="match status" value="1"/>
</dbReference>
<keyword evidence="6" id="KW-1185">Reference proteome</keyword>
<dbReference type="AlphaFoldDB" id="A0AAU0PY93"/>
<dbReference type="GO" id="GO:0000976">
    <property type="term" value="F:transcription cis-regulatory region binding"/>
    <property type="evidence" value="ECO:0007669"/>
    <property type="project" value="TreeGrafter"/>
</dbReference>
<dbReference type="PANTHER" id="PTHR30055">
    <property type="entry name" value="HTH-TYPE TRANSCRIPTIONAL REGULATOR RUTR"/>
    <property type="match status" value="1"/>
</dbReference>
<organism evidence="5 6">
    <name type="scientific">Corynebacterium pseudokroppenstedtii</name>
    <dbReference type="NCBI Taxonomy" id="2804917"/>
    <lineage>
        <taxon>Bacteria</taxon>
        <taxon>Bacillati</taxon>
        <taxon>Actinomycetota</taxon>
        <taxon>Actinomycetes</taxon>
        <taxon>Mycobacteriales</taxon>
        <taxon>Corynebacteriaceae</taxon>
        <taxon>Corynebacterium</taxon>
    </lineage>
</organism>
<dbReference type="InterPro" id="IPR001647">
    <property type="entry name" value="HTH_TetR"/>
</dbReference>
<dbReference type="InterPro" id="IPR050109">
    <property type="entry name" value="HTH-type_TetR-like_transc_reg"/>
</dbReference>
<evidence type="ECO:0000313" key="5">
    <source>
        <dbReference type="EMBL" id="WPF24230.1"/>
    </source>
</evidence>
<evidence type="ECO:0000256" key="2">
    <source>
        <dbReference type="PROSITE-ProRule" id="PRU00335"/>
    </source>
</evidence>
<proteinExistence type="predicted"/>
<accession>A0AAU0PY93</accession>
<feature type="domain" description="HTH tetR-type" evidence="4">
    <location>
        <begin position="14"/>
        <end position="78"/>
    </location>
</feature>
<reference evidence="5 6" key="1">
    <citation type="submission" date="2023-10" db="EMBL/GenBank/DDBJ databases">
        <title>complete genome sequence of Corynebacterium pseudokroppenstedtii P15-C1.</title>
        <authorList>
            <person name="Bruggemann H."/>
            <person name="Poehlein A."/>
        </authorList>
    </citation>
    <scope>NUCLEOTIDE SEQUENCE [LARGE SCALE GENOMIC DNA]</scope>
    <source>
        <strain evidence="5 6">P15_C1</strain>
    </source>
</reference>
<keyword evidence="1 2" id="KW-0238">DNA-binding</keyword>
<feature type="region of interest" description="Disordered" evidence="3">
    <location>
        <begin position="180"/>
        <end position="208"/>
    </location>
</feature>
<evidence type="ECO:0000259" key="4">
    <source>
        <dbReference type="PROSITE" id="PS50977"/>
    </source>
</evidence>
<dbReference type="RefSeq" id="WP_204087174.1">
    <property type="nucleotide sequence ID" value="NZ_CP137757.1"/>
</dbReference>
<dbReference type="KEGG" id="cpsk:Q0N40_06610"/>
<gene>
    <name evidence="5" type="ORF">Q0N40_06610</name>
</gene>
<dbReference type="GO" id="GO:0003700">
    <property type="term" value="F:DNA-binding transcription factor activity"/>
    <property type="evidence" value="ECO:0007669"/>
    <property type="project" value="TreeGrafter"/>
</dbReference>
<dbReference type="EMBL" id="CP137757">
    <property type="protein sequence ID" value="WPF24230.1"/>
    <property type="molecule type" value="Genomic_DNA"/>
</dbReference>
<evidence type="ECO:0000256" key="3">
    <source>
        <dbReference type="SAM" id="MobiDB-lite"/>
    </source>
</evidence>
<dbReference type="PANTHER" id="PTHR30055:SF226">
    <property type="entry name" value="HTH-TYPE TRANSCRIPTIONAL REGULATOR PKSA"/>
    <property type="match status" value="1"/>
</dbReference>
<dbReference type="PROSITE" id="PS50977">
    <property type="entry name" value="HTH_TETR_2"/>
    <property type="match status" value="1"/>
</dbReference>
<dbReference type="Proteomes" id="UP001174314">
    <property type="component" value="Chromosome"/>
</dbReference>
<protein>
    <submittedName>
        <fullName evidence="5">TetR/AcrR family transcriptional regulator</fullName>
    </submittedName>
</protein>
<name>A0AAU0PY93_9CORY</name>
<evidence type="ECO:0000256" key="1">
    <source>
        <dbReference type="ARBA" id="ARBA00023125"/>
    </source>
</evidence>
<feature type="DNA-binding region" description="H-T-H motif" evidence="2">
    <location>
        <begin position="41"/>
        <end position="60"/>
    </location>
</feature>
<dbReference type="InterPro" id="IPR009057">
    <property type="entry name" value="Homeodomain-like_sf"/>
</dbReference>